<dbReference type="InterPro" id="IPR009937">
    <property type="entry name" value="Phage_holin_3_6"/>
</dbReference>
<feature type="transmembrane region" description="Helical" evidence="1">
    <location>
        <begin position="84"/>
        <end position="107"/>
    </location>
</feature>
<sequence length="140" mass="14351">MSEPAPATTRERRGLFQLIADIPGLIRELIEAEIEALKAEIVGKLKAAGIGAGFLVTAGVFAFFATLVLTAAGILALALVLPPWAAALIVGGALLVLAGLAAAIGVAQLKHGVPPTPTQTIESVKEDVRVVRGLRKRGAS</sequence>
<keyword evidence="3" id="KW-1185">Reference proteome</keyword>
<dbReference type="RefSeq" id="WP_255160692.1">
    <property type="nucleotide sequence ID" value="NZ_CP101497.1"/>
</dbReference>
<organism evidence="2 3">
    <name type="scientific">Microcella humidisoli</name>
    <dbReference type="NCBI Taxonomy" id="2963406"/>
    <lineage>
        <taxon>Bacteria</taxon>
        <taxon>Bacillati</taxon>
        <taxon>Actinomycetota</taxon>
        <taxon>Actinomycetes</taxon>
        <taxon>Micrococcales</taxon>
        <taxon>Microbacteriaceae</taxon>
        <taxon>Microcella</taxon>
    </lineage>
</organism>
<evidence type="ECO:0000313" key="3">
    <source>
        <dbReference type="Proteomes" id="UP001060039"/>
    </source>
</evidence>
<accession>A0ABY5G0S5</accession>
<proteinExistence type="predicted"/>
<dbReference type="Proteomes" id="UP001060039">
    <property type="component" value="Chromosome"/>
</dbReference>
<evidence type="ECO:0000256" key="1">
    <source>
        <dbReference type="SAM" id="Phobius"/>
    </source>
</evidence>
<reference evidence="2" key="1">
    <citation type="submission" date="2022-07" db="EMBL/GenBank/DDBJ databases">
        <title>Taxonomic analysis of Microcella humidisoli nov. sp., isolated from riverside soil.</title>
        <authorList>
            <person name="Molina K.M."/>
            <person name="Kim S.B."/>
        </authorList>
    </citation>
    <scope>NUCLEOTIDE SEQUENCE</scope>
    <source>
        <strain evidence="2">MMS21-STM10</strain>
    </source>
</reference>
<keyword evidence="1" id="KW-1133">Transmembrane helix</keyword>
<feature type="transmembrane region" description="Helical" evidence="1">
    <location>
        <begin position="54"/>
        <end position="78"/>
    </location>
</feature>
<dbReference type="Pfam" id="PF07332">
    <property type="entry name" value="Phage_holin_3_6"/>
    <property type="match status" value="1"/>
</dbReference>
<evidence type="ECO:0000313" key="2">
    <source>
        <dbReference type="EMBL" id="UTT63561.1"/>
    </source>
</evidence>
<gene>
    <name evidence="2" type="ORF">NNL39_05530</name>
</gene>
<keyword evidence="1" id="KW-0812">Transmembrane</keyword>
<protein>
    <submittedName>
        <fullName evidence="2">Phage holin family protein</fullName>
    </submittedName>
</protein>
<name>A0ABY5G0S5_9MICO</name>
<keyword evidence="1" id="KW-0472">Membrane</keyword>
<dbReference type="EMBL" id="CP101497">
    <property type="protein sequence ID" value="UTT63561.1"/>
    <property type="molecule type" value="Genomic_DNA"/>
</dbReference>